<organism evidence="1 2">
    <name type="scientific">Vaccinium darrowii</name>
    <dbReference type="NCBI Taxonomy" id="229202"/>
    <lineage>
        <taxon>Eukaryota</taxon>
        <taxon>Viridiplantae</taxon>
        <taxon>Streptophyta</taxon>
        <taxon>Embryophyta</taxon>
        <taxon>Tracheophyta</taxon>
        <taxon>Spermatophyta</taxon>
        <taxon>Magnoliopsida</taxon>
        <taxon>eudicotyledons</taxon>
        <taxon>Gunneridae</taxon>
        <taxon>Pentapetalae</taxon>
        <taxon>asterids</taxon>
        <taxon>Ericales</taxon>
        <taxon>Ericaceae</taxon>
        <taxon>Vaccinioideae</taxon>
        <taxon>Vaccinieae</taxon>
        <taxon>Vaccinium</taxon>
    </lineage>
</organism>
<name>A0ACB7Z4N8_9ERIC</name>
<protein>
    <submittedName>
        <fullName evidence="1">Uncharacterized protein</fullName>
    </submittedName>
</protein>
<dbReference type="Proteomes" id="UP000828048">
    <property type="component" value="Chromosome 4"/>
</dbReference>
<comment type="caution">
    <text evidence="1">The sequence shown here is derived from an EMBL/GenBank/DDBJ whole genome shotgun (WGS) entry which is preliminary data.</text>
</comment>
<proteinExistence type="predicted"/>
<evidence type="ECO:0000313" key="2">
    <source>
        <dbReference type="Proteomes" id="UP000828048"/>
    </source>
</evidence>
<accession>A0ACB7Z4N8</accession>
<evidence type="ECO:0000313" key="1">
    <source>
        <dbReference type="EMBL" id="KAH7860535.1"/>
    </source>
</evidence>
<gene>
    <name evidence="1" type="ORF">Vadar_014659</name>
</gene>
<sequence length="714" mass="80247">MANHSTSLPLYERVARKNTIARAIELSILSLLLSLLVHRVVSFKDHGFSWVLAFLCESWFAFVWVLTVNTKWNQVEYKTYPQRLLQLKPELPPVDMFVTTADPILEPPILTVNTVLSLLAVDYPADKLACYVSDDGGSPLTFYSLVEASKFAKLWVPFCKKYSIQVRAPFRYFSGESASSQDTSLQFQQEWKMMKDEYQQFSQKIEDAAKRSTPCELTGDFADFLNIQRGNHASMVKVIWDNKEGNGNGLPHLVYISREKRPKQPHHFKAGAMNVLNEKDCAFVQYPQYFYDGLKDDPFGNQLVVLFEYLARGIVGIQGPFYGGTGCFHKRKVIYGLSPHDEESNGKLSDQNLQKKYFGCSSEFTKSAAQILSRLESSSDRHDLLSSVEAATHVAACGYEYGTAWGREMGWIYGSTTEDVLTGLTIHGRGWKSTYCTPTPPAFLGCAPSGGPATMTQQKRWATGLLEILFTRKSPLILALKGKLQFRQCLAYLWVLTWGLRSVPELCYATLPAYCIITGSRFLPKVGEPSLLIPVALFITYNLYTLSEYLRIGLSLRAWWNNQRMWRINTMTAWLFGAFSVVLKLVGLFEMVFEVTQKEKSSTNGSDDDNANSGRFTFNESPIFIPATFVLLVNLTALLIRTIGFRPATHGGDGLGIGEVIFSLCVVLCLWAFLKGLFSKGKYGIPLSTIYKSGALALLFLHLSRWISLGGDFW</sequence>
<keyword evidence="2" id="KW-1185">Reference proteome</keyword>
<reference evidence="1 2" key="1">
    <citation type="journal article" date="2021" name="Hortic Res">
        <title>High-quality reference genome and annotation aids understanding of berry development for evergreen blueberry (Vaccinium darrowii).</title>
        <authorList>
            <person name="Yu J."/>
            <person name="Hulse-Kemp A.M."/>
            <person name="Babiker E."/>
            <person name="Staton M."/>
        </authorList>
    </citation>
    <scope>NUCLEOTIDE SEQUENCE [LARGE SCALE GENOMIC DNA]</scope>
    <source>
        <strain evidence="2">cv. NJ 8807/NJ 8810</strain>
        <tissue evidence="1">Young leaf</tissue>
    </source>
</reference>
<dbReference type="EMBL" id="CM037154">
    <property type="protein sequence ID" value="KAH7860535.1"/>
    <property type="molecule type" value="Genomic_DNA"/>
</dbReference>